<comment type="caution">
    <text evidence="2">The sequence shown here is derived from an EMBL/GenBank/DDBJ whole genome shotgun (WGS) entry which is preliminary data.</text>
</comment>
<keyword evidence="2" id="KW-0378">Hydrolase</keyword>
<evidence type="ECO:0000256" key="1">
    <source>
        <dbReference type="ARBA" id="ARBA00010646"/>
    </source>
</evidence>
<dbReference type="GO" id="GO:0009253">
    <property type="term" value="P:peptidoglycan catabolic process"/>
    <property type="evidence" value="ECO:0007669"/>
    <property type="project" value="InterPro"/>
</dbReference>
<evidence type="ECO:0000313" key="2">
    <source>
        <dbReference type="EMBL" id="MBU3819117.1"/>
    </source>
</evidence>
<dbReference type="PANTHER" id="PTHR34135">
    <property type="entry name" value="LYSOZYME"/>
    <property type="match status" value="1"/>
</dbReference>
<comment type="similarity">
    <text evidence="1">Belongs to the glycosyl hydrolase 25 family.</text>
</comment>
<dbReference type="CDD" id="cd06414">
    <property type="entry name" value="GH25_LytC-like"/>
    <property type="match status" value="1"/>
</dbReference>
<dbReference type="GO" id="GO:0016998">
    <property type="term" value="P:cell wall macromolecule catabolic process"/>
    <property type="evidence" value="ECO:0007669"/>
    <property type="project" value="InterPro"/>
</dbReference>
<sequence>MEVKGIDVSKYQGSIDWQKVKASGVQFAILRAGYGREISQKDPFFEDNYKGCKAAGLPVGAYWYSYAADIEGARLEAKTCLEVIRDKQFEYPVWFDQEYEPGILALTDQQRTDLIRTFCEALEAAGYYTGLYCSRDWLQNQLIADQLKAYDVWVAVYGKTPGAVPLSYGIWQHSSTGQVPGIQGPVDLDIAYKDYPAIIRRAGLNGL</sequence>
<dbReference type="GO" id="GO:0016052">
    <property type="term" value="P:carbohydrate catabolic process"/>
    <property type="evidence" value="ECO:0007669"/>
    <property type="project" value="TreeGrafter"/>
</dbReference>
<dbReference type="Gene3D" id="3.20.20.80">
    <property type="entry name" value="Glycosidases"/>
    <property type="match status" value="1"/>
</dbReference>
<dbReference type="AlphaFoldDB" id="A0A9E2KJQ1"/>
<accession>A0A9E2KJQ1</accession>
<dbReference type="PANTHER" id="PTHR34135:SF2">
    <property type="entry name" value="LYSOZYME"/>
    <property type="match status" value="1"/>
</dbReference>
<dbReference type="GO" id="GO:0003796">
    <property type="term" value="F:lysozyme activity"/>
    <property type="evidence" value="ECO:0007669"/>
    <property type="project" value="InterPro"/>
</dbReference>
<reference evidence="2" key="1">
    <citation type="journal article" date="2021" name="PeerJ">
        <title>Extensive microbial diversity within the chicken gut microbiome revealed by metagenomics and culture.</title>
        <authorList>
            <person name="Gilroy R."/>
            <person name="Ravi A."/>
            <person name="Getino M."/>
            <person name="Pursley I."/>
            <person name="Horton D.L."/>
            <person name="Alikhan N.F."/>
            <person name="Baker D."/>
            <person name="Gharbi K."/>
            <person name="Hall N."/>
            <person name="Watson M."/>
            <person name="Adriaenssens E.M."/>
            <person name="Foster-Nyarko E."/>
            <person name="Jarju S."/>
            <person name="Secka A."/>
            <person name="Antonio M."/>
            <person name="Oren A."/>
            <person name="Chaudhuri R.R."/>
            <person name="La Ragione R."/>
            <person name="Hildebrand F."/>
            <person name="Pallen M.J."/>
        </authorList>
    </citation>
    <scope>NUCLEOTIDE SEQUENCE</scope>
    <source>
        <strain evidence="2">742</strain>
    </source>
</reference>
<dbReference type="PROSITE" id="PS51904">
    <property type="entry name" value="GLYCOSYL_HYDROL_F25_2"/>
    <property type="match status" value="1"/>
</dbReference>
<dbReference type="InterPro" id="IPR002053">
    <property type="entry name" value="Glyco_hydro_25"/>
</dbReference>
<dbReference type="Pfam" id="PF01183">
    <property type="entry name" value="Glyco_hydro_25"/>
    <property type="match status" value="1"/>
</dbReference>
<dbReference type="EMBL" id="JAHLFH010000033">
    <property type="protein sequence ID" value="MBU3819117.1"/>
    <property type="molecule type" value="Genomic_DNA"/>
</dbReference>
<evidence type="ECO:0000313" key="3">
    <source>
        <dbReference type="Proteomes" id="UP000824178"/>
    </source>
</evidence>
<dbReference type="SUPFAM" id="SSF51445">
    <property type="entry name" value="(Trans)glycosidases"/>
    <property type="match status" value="1"/>
</dbReference>
<gene>
    <name evidence="2" type="ORF">H9864_01900</name>
</gene>
<dbReference type="Proteomes" id="UP000824178">
    <property type="component" value="Unassembled WGS sequence"/>
</dbReference>
<name>A0A9E2KJQ1_9FIRM</name>
<organism evidence="2 3">
    <name type="scientific">Candidatus Faecalibacterium intestinavium</name>
    <dbReference type="NCBI Taxonomy" id="2838580"/>
    <lineage>
        <taxon>Bacteria</taxon>
        <taxon>Bacillati</taxon>
        <taxon>Bacillota</taxon>
        <taxon>Clostridia</taxon>
        <taxon>Eubacteriales</taxon>
        <taxon>Oscillospiraceae</taxon>
        <taxon>Faecalibacterium</taxon>
    </lineage>
</organism>
<proteinExistence type="inferred from homology"/>
<dbReference type="InterPro" id="IPR017853">
    <property type="entry name" value="GH"/>
</dbReference>
<protein>
    <submittedName>
        <fullName evidence="2">Glycoside hydrolase family 25 protein</fullName>
    </submittedName>
</protein>
<reference evidence="2" key="2">
    <citation type="submission" date="2021-04" db="EMBL/GenBank/DDBJ databases">
        <authorList>
            <person name="Gilroy R."/>
        </authorList>
    </citation>
    <scope>NUCLEOTIDE SEQUENCE</scope>
    <source>
        <strain evidence="2">742</strain>
    </source>
</reference>